<dbReference type="InterPro" id="IPR020568">
    <property type="entry name" value="Ribosomal_Su5_D2-typ_SF"/>
</dbReference>
<dbReference type="InterPro" id="IPR042120">
    <property type="entry name" value="MutL_C_dimsub"/>
</dbReference>
<feature type="region of interest" description="Disordered" evidence="3">
    <location>
        <begin position="619"/>
        <end position="642"/>
    </location>
</feature>
<dbReference type="InterPro" id="IPR014721">
    <property type="entry name" value="Ribsml_uS5_D2-typ_fold_subgr"/>
</dbReference>
<name>A0A4S4L5D2_9AGAM</name>
<dbReference type="Pfam" id="PF13589">
    <property type="entry name" value="HATPase_c_3"/>
    <property type="match status" value="1"/>
</dbReference>
<dbReference type="InterPro" id="IPR013507">
    <property type="entry name" value="DNA_mismatch_S5_2-like"/>
</dbReference>
<dbReference type="SMART" id="SM00853">
    <property type="entry name" value="MutL_C"/>
    <property type="match status" value="1"/>
</dbReference>
<dbReference type="PANTHER" id="PTHR10073:SF52">
    <property type="entry name" value="MISMATCH REPAIR ENDONUCLEASE PMS2"/>
    <property type="match status" value="1"/>
</dbReference>
<dbReference type="NCBIfam" id="TIGR00585">
    <property type="entry name" value="mutl"/>
    <property type="match status" value="1"/>
</dbReference>
<dbReference type="PANTHER" id="PTHR10073">
    <property type="entry name" value="DNA MISMATCH REPAIR PROTEIN MLH, PMS, MUTL"/>
    <property type="match status" value="1"/>
</dbReference>
<dbReference type="InterPro" id="IPR038973">
    <property type="entry name" value="MutL/Mlh/Pms-like"/>
</dbReference>
<evidence type="ECO:0000313" key="7">
    <source>
        <dbReference type="Proteomes" id="UP000308199"/>
    </source>
</evidence>
<dbReference type="PROSITE" id="PS00058">
    <property type="entry name" value="DNA_MISMATCH_REPAIR_1"/>
    <property type="match status" value="1"/>
</dbReference>
<dbReference type="SUPFAM" id="SSF55874">
    <property type="entry name" value="ATPase domain of HSP90 chaperone/DNA topoisomerase II/histidine kinase"/>
    <property type="match status" value="1"/>
</dbReference>
<feature type="region of interest" description="Disordered" evidence="3">
    <location>
        <begin position="523"/>
        <end position="602"/>
    </location>
</feature>
<dbReference type="CDD" id="cd16926">
    <property type="entry name" value="HATPase_MutL-MLH-PMS-like"/>
    <property type="match status" value="1"/>
</dbReference>
<keyword evidence="2" id="KW-0227">DNA damage</keyword>
<dbReference type="CDD" id="cd03484">
    <property type="entry name" value="MutL_Trans_hPMS_2_like"/>
    <property type="match status" value="1"/>
</dbReference>
<organism evidence="6 7">
    <name type="scientific">Phellinidium pouzarii</name>
    <dbReference type="NCBI Taxonomy" id="167371"/>
    <lineage>
        <taxon>Eukaryota</taxon>
        <taxon>Fungi</taxon>
        <taxon>Dikarya</taxon>
        <taxon>Basidiomycota</taxon>
        <taxon>Agaricomycotina</taxon>
        <taxon>Agaricomycetes</taxon>
        <taxon>Hymenochaetales</taxon>
        <taxon>Hymenochaetaceae</taxon>
        <taxon>Phellinidium</taxon>
    </lineage>
</organism>
<evidence type="ECO:0008006" key="8">
    <source>
        <dbReference type="Google" id="ProtNLM"/>
    </source>
</evidence>
<evidence type="ECO:0000259" key="5">
    <source>
        <dbReference type="SMART" id="SM01340"/>
    </source>
</evidence>
<accession>A0A4S4L5D2</accession>
<evidence type="ECO:0000256" key="1">
    <source>
        <dbReference type="ARBA" id="ARBA00006082"/>
    </source>
</evidence>
<dbReference type="InterPro" id="IPR014790">
    <property type="entry name" value="MutL_C"/>
</dbReference>
<feature type="compositionally biased region" description="Low complexity" evidence="3">
    <location>
        <begin position="804"/>
        <end position="823"/>
    </location>
</feature>
<feature type="domain" description="MutL C-terminal dimerisation" evidence="4">
    <location>
        <begin position="908"/>
        <end position="1084"/>
    </location>
</feature>
<feature type="region of interest" description="Disordered" evidence="3">
    <location>
        <begin position="481"/>
        <end position="503"/>
    </location>
</feature>
<dbReference type="GO" id="GO:0006298">
    <property type="term" value="P:mismatch repair"/>
    <property type="evidence" value="ECO:0007669"/>
    <property type="project" value="InterPro"/>
</dbReference>
<dbReference type="GO" id="GO:0032389">
    <property type="term" value="C:MutLalpha complex"/>
    <property type="evidence" value="ECO:0007669"/>
    <property type="project" value="TreeGrafter"/>
</dbReference>
<evidence type="ECO:0000313" key="6">
    <source>
        <dbReference type="EMBL" id="THH06569.1"/>
    </source>
</evidence>
<protein>
    <recommendedName>
        <fullName evidence="8">DNA mismatch repair protein S5 domain-containing protein</fullName>
    </recommendedName>
</protein>
<dbReference type="InterPro" id="IPR014762">
    <property type="entry name" value="DNA_mismatch_repair_CS"/>
</dbReference>
<feature type="compositionally biased region" description="Acidic residues" evidence="3">
    <location>
        <begin position="683"/>
        <end position="702"/>
    </location>
</feature>
<dbReference type="SMART" id="SM01340">
    <property type="entry name" value="DNA_mis_repair"/>
    <property type="match status" value="1"/>
</dbReference>
<dbReference type="InterPro" id="IPR036890">
    <property type="entry name" value="HATPase_C_sf"/>
</dbReference>
<sequence length="1095" mass="120214">MDNSGTLFHATRKSPLEEWSYKLQADYSPSHGASSKFVLVLDAVDFNNGNLDFKTVETSLNDCLSGIIAPSRSRWTRFAINKLGRPRQLSRVKVPESPGLLGDLMLAEIIEAADVSTDFYKKSKWIIGSVKELVENSFDAGATSIEVKFRDYGVKSFEVIDNGSGIAPDDYDNVALKHCTSKLSTFEDLTTVRTFGFRGEALSSLCSLSERVTITTATTKEAPMGTVLELDRFGKVTSLSGKVARPRGTTVFVENFLAPLAVRRKVFTDNSKREFGKALNILNAYALVPCTKENNGARLSVIHQQEGGRKSIQLRTDGKPSLKASITSLWGPKQLESLVELKLDLEVIPEKTVSKRKSDLDHDNSETKVQVRGLISKFSLGSGRAGPDRQFFFINGRPCSPAKIQKAFNEVYRTFNVNQSPFIVADFILPTTFCDINVSPDKRTIMLHSENALVEALKNALEEAFAPSRSTFAVQPMLTQKSAPKNVPARMESSETKVNNSQEATIEIDDSVFTEIADIDASIGSSSHVDKPAPRKSPTPTIQTPSSLLSEEQSEQMRPVQLPLLDTPSHTPPHAVTRPSSQHDSLARVRVPSPDSRPAPVTSALRPVQMALDTTDAAWAMRPASEEPARKKRRLESGKGANPRTALRWQLLSYTATGVASQKVIVRGTEEDGLDADAIDKEDVNEEEAEGDEDEVMDEEVEETRVDPDANPTEGDVEHKRNLGLQKVPEISPVNDESADEDEAPLFLPEPKDSYESFNEPISTQIKVEETEMDKGDDDDSPFLRAEYAENLRALDQSLDEGDAPSSLLAPASALSTSTDTTSASIGTEILRTANESLDVQMTFNIEHVKSVWSSLFHTSKNTVSAENENDKPAVVAVSAGISNTDEASAERELSRVLDTEDFASMEILGQFNLGFIIVRLRHKNKLTYQDSAKSGLSPGPSDSIDDGGRKSSSVAELDDLFIIDQHAADEKYNFETLQQTTKIESQKLFRQVHFSSSSMCTHYPATLRPRPLELTAGDELLAIDGIEILRSNGFEISVDEDAEPSQGRIKLVAQPVSGSTSFDVKDLEELLHLMQDRPAGQKMGFGNVLFDPCV</sequence>
<feature type="region of interest" description="Disordered" evidence="3">
    <location>
        <begin position="671"/>
        <end position="717"/>
    </location>
</feature>
<gene>
    <name evidence="6" type="ORF">EW145_g3991</name>
</gene>
<evidence type="ECO:0000256" key="2">
    <source>
        <dbReference type="ARBA" id="ARBA00022763"/>
    </source>
</evidence>
<proteinExistence type="inferred from homology"/>
<dbReference type="GO" id="GO:0005524">
    <property type="term" value="F:ATP binding"/>
    <property type="evidence" value="ECO:0007669"/>
    <property type="project" value="InterPro"/>
</dbReference>
<dbReference type="GO" id="GO:0016887">
    <property type="term" value="F:ATP hydrolysis activity"/>
    <property type="evidence" value="ECO:0007669"/>
    <property type="project" value="InterPro"/>
</dbReference>
<feature type="region of interest" description="Disordered" evidence="3">
    <location>
        <begin position="931"/>
        <end position="952"/>
    </location>
</feature>
<dbReference type="InterPro" id="IPR002099">
    <property type="entry name" value="MutL/Mlh/PMS"/>
</dbReference>
<comment type="similarity">
    <text evidence="1">Belongs to the DNA mismatch repair MutL/HexB family.</text>
</comment>
<evidence type="ECO:0000256" key="3">
    <source>
        <dbReference type="SAM" id="MobiDB-lite"/>
    </source>
</evidence>
<dbReference type="GO" id="GO:0030983">
    <property type="term" value="F:mismatched DNA binding"/>
    <property type="evidence" value="ECO:0007669"/>
    <property type="project" value="InterPro"/>
</dbReference>
<feature type="region of interest" description="Disordered" evidence="3">
    <location>
        <begin position="802"/>
        <end position="823"/>
    </location>
</feature>
<dbReference type="SUPFAM" id="SSF54211">
    <property type="entry name" value="Ribosomal protein S5 domain 2-like"/>
    <property type="match status" value="1"/>
</dbReference>
<dbReference type="Gene3D" id="3.30.230.10">
    <property type="match status" value="1"/>
</dbReference>
<evidence type="ECO:0000259" key="4">
    <source>
        <dbReference type="SMART" id="SM00853"/>
    </source>
</evidence>
<dbReference type="Gene3D" id="3.30.1540.20">
    <property type="entry name" value="MutL, C-terminal domain, dimerisation subdomain"/>
    <property type="match status" value="1"/>
</dbReference>
<feature type="domain" description="DNA mismatch repair protein S5" evidence="5">
    <location>
        <begin position="326"/>
        <end position="466"/>
    </location>
</feature>
<dbReference type="Pfam" id="PF08676">
    <property type="entry name" value="MutL_C"/>
    <property type="match status" value="1"/>
</dbReference>
<reference evidence="6 7" key="1">
    <citation type="submission" date="2019-02" db="EMBL/GenBank/DDBJ databases">
        <title>Genome sequencing of the rare red list fungi Phellinidium pouzarii.</title>
        <authorList>
            <person name="Buettner E."/>
            <person name="Kellner H."/>
        </authorList>
    </citation>
    <scope>NUCLEOTIDE SEQUENCE [LARGE SCALE GENOMIC DNA]</scope>
    <source>
        <strain evidence="6 7">DSM 108285</strain>
    </source>
</reference>
<dbReference type="GO" id="GO:0140664">
    <property type="term" value="F:ATP-dependent DNA damage sensor activity"/>
    <property type="evidence" value="ECO:0007669"/>
    <property type="project" value="InterPro"/>
</dbReference>
<dbReference type="GO" id="GO:0061982">
    <property type="term" value="P:meiosis I cell cycle process"/>
    <property type="evidence" value="ECO:0007669"/>
    <property type="project" value="UniProtKB-ARBA"/>
</dbReference>
<dbReference type="AlphaFoldDB" id="A0A4S4L5D2"/>
<comment type="caution">
    <text evidence="6">The sequence shown here is derived from an EMBL/GenBank/DDBJ whole genome shotgun (WGS) entry which is preliminary data.</text>
</comment>
<dbReference type="Proteomes" id="UP000308199">
    <property type="component" value="Unassembled WGS sequence"/>
</dbReference>
<keyword evidence="7" id="KW-1185">Reference proteome</keyword>
<dbReference type="Pfam" id="PF01119">
    <property type="entry name" value="DNA_mis_repair"/>
    <property type="match status" value="1"/>
</dbReference>
<dbReference type="EMBL" id="SGPK01000188">
    <property type="protein sequence ID" value="THH06569.1"/>
    <property type="molecule type" value="Genomic_DNA"/>
</dbReference>
<dbReference type="Gene3D" id="3.30.565.10">
    <property type="entry name" value="Histidine kinase-like ATPase, C-terminal domain"/>
    <property type="match status" value="1"/>
</dbReference>
<dbReference type="OrthoDB" id="10263226at2759"/>